<protein>
    <submittedName>
        <fullName evidence="1">DUF2192 domain-containing protein</fullName>
    </submittedName>
</protein>
<dbReference type="InterPro" id="IPR018693">
    <property type="entry name" value="DUF2192"/>
</dbReference>
<dbReference type="EMBL" id="DTBJ01000057">
    <property type="protein sequence ID" value="HGM59302.1"/>
    <property type="molecule type" value="Genomic_DNA"/>
</dbReference>
<dbReference type="AlphaFoldDB" id="A0A7C4D8J6"/>
<proteinExistence type="predicted"/>
<gene>
    <name evidence="1" type="ORF">ENU14_06945</name>
</gene>
<name>A0A7C4D8J6_STAMA</name>
<reference evidence="1" key="1">
    <citation type="journal article" date="2020" name="mSystems">
        <title>Genome- and Community-Level Interaction Insights into Carbon Utilization and Element Cycling Functions of Hydrothermarchaeota in Hydrothermal Sediment.</title>
        <authorList>
            <person name="Zhou Z."/>
            <person name="Liu Y."/>
            <person name="Xu W."/>
            <person name="Pan J."/>
            <person name="Luo Z.H."/>
            <person name="Li M."/>
        </authorList>
    </citation>
    <scope>NUCLEOTIDE SEQUENCE [LARGE SCALE GENOMIC DNA]</scope>
    <source>
        <strain evidence="1">SpSt-642</strain>
    </source>
</reference>
<organism evidence="1">
    <name type="scientific">Staphylothermus marinus</name>
    <dbReference type="NCBI Taxonomy" id="2280"/>
    <lineage>
        <taxon>Archaea</taxon>
        <taxon>Thermoproteota</taxon>
        <taxon>Thermoprotei</taxon>
        <taxon>Desulfurococcales</taxon>
        <taxon>Desulfurococcaceae</taxon>
        <taxon>Staphylothermus</taxon>
    </lineage>
</organism>
<comment type="caution">
    <text evidence="1">The sequence shown here is derived from an EMBL/GenBank/DDBJ whole genome shotgun (WGS) entry which is preliminary data.</text>
</comment>
<evidence type="ECO:0000313" key="1">
    <source>
        <dbReference type="EMBL" id="HGM59302.1"/>
    </source>
</evidence>
<accession>A0A7C4D8J6</accession>
<sequence>MEKNPYRYRIKITVDILNEVINLYLTTEIKREDVVEIVKRIYEKYGLKPIKGKSTPMDIYDKELSSLYIIGKYGLGLDTEYPDLFNKVFSIEKKLEECINLLISNKYSEARELLKTINPLNIVDSNTLARMLRIPFIKLIFGFISENDFSNILMKTIEAFPEETRTIKSFVKFYIAFKISDMIYRGLIRDKSYKEAYKKALALRIGFSRTVPDDQYVYSIAREVFNIPEDVLNNILTVNFEKKRE</sequence>
<dbReference type="Pfam" id="PF09958">
    <property type="entry name" value="DUF2192"/>
    <property type="match status" value="1"/>
</dbReference>